<proteinExistence type="predicted"/>
<sequence length="101" mass="11302">MAPNAMKNKLNELLESKGCCFRQCAEAKIGKQLETIERTMMAIVTSIPGITLLRFHQLPEFDQGKRSCRRRLAGHNERRRKPPAGSLLSSRYGSLGPSIFG</sequence>
<feature type="domain" description="SBP-type" evidence="6">
    <location>
        <begin position="1"/>
        <end position="82"/>
    </location>
</feature>
<keyword evidence="8" id="KW-1185">Reference proteome</keyword>
<evidence type="ECO:0000256" key="2">
    <source>
        <dbReference type="ARBA" id="ARBA00022771"/>
    </source>
</evidence>
<reference evidence="7 8" key="1">
    <citation type="submission" date="2024-02" db="EMBL/GenBank/DDBJ databases">
        <authorList>
            <person name="Vignale AGUSTIN F."/>
            <person name="Sosa J E."/>
            <person name="Modenutti C."/>
        </authorList>
    </citation>
    <scope>NUCLEOTIDE SEQUENCE [LARGE SCALE GENOMIC DNA]</scope>
</reference>
<dbReference type="InterPro" id="IPR044817">
    <property type="entry name" value="SBP-like"/>
</dbReference>
<organism evidence="7 8">
    <name type="scientific">Ilex paraguariensis</name>
    <name type="common">yerba mate</name>
    <dbReference type="NCBI Taxonomy" id="185542"/>
    <lineage>
        <taxon>Eukaryota</taxon>
        <taxon>Viridiplantae</taxon>
        <taxon>Streptophyta</taxon>
        <taxon>Embryophyta</taxon>
        <taxon>Tracheophyta</taxon>
        <taxon>Spermatophyta</taxon>
        <taxon>Magnoliopsida</taxon>
        <taxon>eudicotyledons</taxon>
        <taxon>Gunneridae</taxon>
        <taxon>Pentapetalae</taxon>
        <taxon>asterids</taxon>
        <taxon>campanulids</taxon>
        <taxon>Aquifoliales</taxon>
        <taxon>Aquifoliaceae</taxon>
        <taxon>Ilex</taxon>
    </lineage>
</organism>
<feature type="compositionally biased region" description="Low complexity" evidence="5">
    <location>
        <begin position="85"/>
        <end position="101"/>
    </location>
</feature>
<name>A0ABC8UKP5_9AQUA</name>
<dbReference type="SUPFAM" id="SSF103612">
    <property type="entry name" value="SBT domain"/>
    <property type="match status" value="1"/>
</dbReference>
<dbReference type="PANTHER" id="PTHR31251:SF191">
    <property type="entry name" value="SBP-TYPE DOMAIN-CONTAINING PROTEIN"/>
    <property type="match status" value="1"/>
</dbReference>
<feature type="region of interest" description="Disordered" evidence="5">
    <location>
        <begin position="71"/>
        <end position="101"/>
    </location>
</feature>
<protein>
    <recommendedName>
        <fullName evidence="6">SBP-type domain-containing protein</fullName>
    </recommendedName>
</protein>
<dbReference type="InterPro" id="IPR004333">
    <property type="entry name" value="SBP_dom"/>
</dbReference>
<evidence type="ECO:0000256" key="4">
    <source>
        <dbReference type="PROSITE-ProRule" id="PRU00470"/>
    </source>
</evidence>
<evidence type="ECO:0000259" key="6">
    <source>
        <dbReference type="PROSITE" id="PS51141"/>
    </source>
</evidence>
<keyword evidence="1" id="KW-0479">Metal-binding</keyword>
<evidence type="ECO:0000313" key="8">
    <source>
        <dbReference type="Proteomes" id="UP001642360"/>
    </source>
</evidence>
<keyword evidence="3" id="KW-0862">Zinc</keyword>
<dbReference type="AlphaFoldDB" id="A0ABC8UKP5"/>
<evidence type="ECO:0000313" key="7">
    <source>
        <dbReference type="EMBL" id="CAK9181584.1"/>
    </source>
</evidence>
<dbReference type="PROSITE" id="PS51141">
    <property type="entry name" value="ZF_SBP"/>
    <property type="match status" value="1"/>
</dbReference>
<accession>A0ABC8UKP5</accession>
<dbReference type="PANTHER" id="PTHR31251">
    <property type="entry name" value="SQUAMOSA PROMOTER-BINDING-LIKE PROTEIN 4"/>
    <property type="match status" value="1"/>
</dbReference>
<feature type="compositionally biased region" description="Basic residues" evidence="5">
    <location>
        <begin position="71"/>
        <end position="82"/>
    </location>
</feature>
<dbReference type="InterPro" id="IPR036893">
    <property type="entry name" value="SBP_sf"/>
</dbReference>
<gene>
    <name evidence="7" type="ORF">ILEXP_LOCUS51658</name>
</gene>
<dbReference type="Gene3D" id="4.10.1100.10">
    <property type="entry name" value="Transcription factor, SBP-box domain"/>
    <property type="match status" value="1"/>
</dbReference>
<dbReference type="Proteomes" id="UP001642360">
    <property type="component" value="Unassembled WGS sequence"/>
</dbReference>
<dbReference type="GO" id="GO:0008270">
    <property type="term" value="F:zinc ion binding"/>
    <property type="evidence" value="ECO:0007669"/>
    <property type="project" value="UniProtKB-KW"/>
</dbReference>
<keyword evidence="2 4" id="KW-0863">Zinc-finger</keyword>
<dbReference type="Pfam" id="PF03110">
    <property type="entry name" value="SBP"/>
    <property type="match status" value="1"/>
</dbReference>
<evidence type="ECO:0000256" key="1">
    <source>
        <dbReference type="ARBA" id="ARBA00022723"/>
    </source>
</evidence>
<comment type="caution">
    <text evidence="7">The sequence shown here is derived from an EMBL/GenBank/DDBJ whole genome shotgun (WGS) entry which is preliminary data.</text>
</comment>
<dbReference type="EMBL" id="CAUOFW020008091">
    <property type="protein sequence ID" value="CAK9181584.1"/>
    <property type="molecule type" value="Genomic_DNA"/>
</dbReference>
<evidence type="ECO:0000256" key="3">
    <source>
        <dbReference type="ARBA" id="ARBA00022833"/>
    </source>
</evidence>
<evidence type="ECO:0000256" key="5">
    <source>
        <dbReference type="SAM" id="MobiDB-lite"/>
    </source>
</evidence>